<organism evidence="5 6">
    <name type="scientific">Candidatus Chaera renei</name>
    <dbReference type="NCBI Taxonomy" id="2506947"/>
    <lineage>
        <taxon>Bacteria</taxon>
        <taxon>Candidatus Saccharimonadota</taxon>
        <taxon>Candidatus Saccharimonadia</taxon>
        <taxon>Candidatus Saccharimonadales</taxon>
        <taxon>Candidatus Saccharimonadaceae</taxon>
        <taxon>Candidatus Chaera</taxon>
    </lineage>
</organism>
<keyword evidence="2" id="KW-0808">Transferase</keyword>
<keyword evidence="3" id="KW-0949">S-adenosyl-L-methionine</keyword>
<dbReference type="InterPro" id="IPR029063">
    <property type="entry name" value="SAM-dependent_MTases_sf"/>
</dbReference>
<comment type="caution">
    <text evidence="5">The sequence shown here is derived from an EMBL/GenBank/DDBJ whole genome shotgun (WGS) entry which is preliminary data.</text>
</comment>
<dbReference type="GO" id="GO:0016279">
    <property type="term" value="F:protein-lysine N-methyltransferase activity"/>
    <property type="evidence" value="ECO:0007669"/>
    <property type="project" value="InterPro"/>
</dbReference>
<dbReference type="SUPFAM" id="SSF53335">
    <property type="entry name" value="S-adenosyl-L-methionine-dependent methyltransferases"/>
    <property type="match status" value="1"/>
</dbReference>
<keyword evidence="4" id="KW-1133">Transmembrane helix</keyword>
<reference evidence="5" key="1">
    <citation type="submission" date="2019-01" db="EMBL/GenBank/DDBJ databases">
        <title>Genomic signatures and co-occurrence patterns of the ultra-small Saccharimodia (Patescibacteria phylum) suggest a symbiotic lifestyle.</title>
        <authorList>
            <person name="Lemos L."/>
            <person name="Medeiros J."/>
            <person name="Andreote F."/>
            <person name="Fernandes G."/>
            <person name="Varani A."/>
            <person name="Oliveira G."/>
            <person name="Pylro V."/>
        </authorList>
    </citation>
    <scope>NUCLEOTIDE SEQUENCE [LARGE SCALE GENOMIC DNA]</scope>
    <source>
        <strain evidence="5">AMD01</strain>
    </source>
</reference>
<keyword evidence="4" id="KW-0812">Transmembrane</keyword>
<proteinExistence type="predicted"/>
<evidence type="ECO:0000256" key="2">
    <source>
        <dbReference type="ARBA" id="ARBA00022679"/>
    </source>
</evidence>
<sequence length="177" mass="19644">MLIWEVFGYLALGLAAAFVAALTLTVLFGAPYLPTRRDHAQVAVSLAGLRPGQTLVDLGCGDGRLLVMAARQGFRAVGYEINPFLALISWWRGRAFPGRVKVYWGNFWRRNLPAETAAVFVFAAGPYLSRLGRYLSRQAGQTEQGLVLISYAFALPAHRPIKRHGPFWVYKIPGRPK</sequence>
<dbReference type="InterPro" id="IPR026170">
    <property type="entry name" value="FAM173A/B"/>
</dbReference>
<dbReference type="EMBL" id="SCKW01000005">
    <property type="protein sequence ID" value="RWZ79633.1"/>
    <property type="molecule type" value="Genomic_DNA"/>
</dbReference>
<dbReference type="AlphaFoldDB" id="A0A4Q0AJV2"/>
<dbReference type="CDD" id="cd02440">
    <property type="entry name" value="AdoMet_MTases"/>
    <property type="match status" value="1"/>
</dbReference>
<evidence type="ECO:0000313" key="5">
    <source>
        <dbReference type="EMBL" id="RWZ79633.1"/>
    </source>
</evidence>
<protein>
    <recommendedName>
        <fullName evidence="7">Methyltransferase domain-containing protein</fullName>
    </recommendedName>
</protein>
<evidence type="ECO:0000256" key="4">
    <source>
        <dbReference type="SAM" id="Phobius"/>
    </source>
</evidence>
<gene>
    <name evidence="5" type="ORF">EOT04_00765</name>
</gene>
<name>A0A4Q0AJV2_9BACT</name>
<dbReference type="PANTHER" id="PTHR13610:SF9">
    <property type="entry name" value="FI06469P"/>
    <property type="match status" value="1"/>
</dbReference>
<keyword evidence="4" id="KW-0472">Membrane</keyword>
<evidence type="ECO:0000256" key="1">
    <source>
        <dbReference type="ARBA" id="ARBA00022603"/>
    </source>
</evidence>
<feature type="transmembrane region" description="Helical" evidence="4">
    <location>
        <begin position="6"/>
        <end position="30"/>
    </location>
</feature>
<evidence type="ECO:0000313" key="6">
    <source>
        <dbReference type="Proteomes" id="UP000289269"/>
    </source>
</evidence>
<evidence type="ECO:0000256" key="3">
    <source>
        <dbReference type="ARBA" id="ARBA00022691"/>
    </source>
</evidence>
<dbReference type="PANTHER" id="PTHR13610">
    <property type="entry name" value="METHYLTRANSFERASE DOMAIN-CONTAINING PROTEIN"/>
    <property type="match status" value="1"/>
</dbReference>
<dbReference type="GO" id="GO:0032259">
    <property type="term" value="P:methylation"/>
    <property type="evidence" value="ECO:0007669"/>
    <property type="project" value="UniProtKB-KW"/>
</dbReference>
<accession>A0A4Q0AJV2</accession>
<evidence type="ECO:0008006" key="7">
    <source>
        <dbReference type="Google" id="ProtNLM"/>
    </source>
</evidence>
<keyword evidence="1" id="KW-0489">Methyltransferase</keyword>
<dbReference type="Proteomes" id="UP000289269">
    <property type="component" value="Unassembled WGS sequence"/>
</dbReference>
<keyword evidence="6" id="KW-1185">Reference proteome</keyword>
<dbReference type="Gene3D" id="3.40.50.150">
    <property type="entry name" value="Vaccinia Virus protein VP39"/>
    <property type="match status" value="1"/>
</dbReference>